<dbReference type="eggNOG" id="COG3670">
    <property type="taxonomic scope" value="Bacteria"/>
</dbReference>
<dbReference type="HOGENOM" id="CLU_024869_0_0_3"/>
<gene>
    <name evidence="6" type="ORF">Cha6605_4924</name>
</gene>
<dbReference type="GO" id="GO:0010436">
    <property type="term" value="F:carotenoid dioxygenase activity"/>
    <property type="evidence" value="ECO:0007669"/>
    <property type="project" value="TreeGrafter"/>
</dbReference>
<name>K9UMG2_CHAP6</name>
<keyword evidence="5" id="KW-0408">Iron</keyword>
<reference evidence="6 7" key="1">
    <citation type="submission" date="2012-05" db="EMBL/GenBank/DDBJ databases">
        <title>Finished chromosome of genome of Chamaesiphon sp. PCC 6605.</title>
        <authorList>
            <consortium name="US DOE Joint Genome Institute"/>
            <person name="Gugger M."/>
            <person name="Coursin T."/>
            <person name="Rippka R."/>
            <person name="Tandeau De Marsac N."/>
            <person name="Huntemann M."/>
            <person name="Wei C.-L."/>
            <person name="Han J."/>
            <person name="Detter J.C."/>
            <person name="Han C."/>
            <person name="Tapia R."/>
            <person name="Chen A."/>
            <person name="Kyrpides N."/>
            <person name="Mavromatis K."/>
            <person name="Markowitz V."/>
            <person name="Szeto E."/>
            <person name="Ivanova N."/>
            <person name="Pagani I."/>
            <person name="Pati A."/>
            <person name="Goodwin L."/>
            <person name="Nordberg H.P."/>
            <person name="Cantor M.N."/>
            <person name="Hua S.X."/>
            <person name="Woyke T."/>
            <person name="Kerfeld C.A."/>
        </authorList>
    </citation>
    <scope>NUCLEOTIDE SEQUENCE [LARGE SCALE GENOMIC DNA]</scope>
    <source>
        <strain evidence="7">ATCC 27169 / PCC 6605</strain>
    </source>
</reference>
<keyword evidence="6" id="KW-0223">Dioxygenase</keyword>
<dbReference type="RefSeq" id="WP_015161922.1">
    <property type="nucleotide sequence ID" value="NC_019697.1"/>
</dbReference>
<dbReference type="GO" id="GO:0016121">
    <property type="term" value="P:carotene catabolic process"/>
    <property type="evidence" value="ECO:0007669"/>
    <property type="project" value="TreeGrafter"/>
</dbReference>
<dbReference type="Pfam" id="PF03055">
    <property type="entry name" value="RPE65"/>
    <property type="match status" value="1"/>
</dbReference>
<organism evidence="6 7">
    <name type="scientific">Chamaesiphon minutus (strain ATCC 27169 / PCC 6605)</name>
    <dbReference type="NCBI Taxonomy" id="1173020"/>
    <lineage>
        <taxon>Bacteria</taxon>
        <taxon>Bacillati</taxon>
        <taxon>Cyanobacteriota</taxon>
        <taxon>Cyanophyceae</taxon>
        <taxon>Gomontiellales</taxon>
        <taxon>Chamaesiphonaceae</taxon>
        <taxon>Chamaesiphon</taxon>
    </lineage>
</organism>
<evidence type="ECO:0000256" key="1">
    <source>
        <dbReference type="ARBA" id="ARBA00001954"/>
    </source>
</evidence>
<dbReference type="KEGG" id="cmp:Cha6605_4924"/>
<evidence type="ECO:0000313" key="7">
    <source>
        <dbReference type="Proteomes" id="UP000010366"/>
    </source>
</evidence>
<evidence type="ECO:0000256" key="3">
    <source>
        <dbReference type="ARBA" id="ARBA00022723"/>
    </source>
</evidence>
<accession>K9UMG2</accession>
<comment type="cofactor">
    <cofactor evidence="1">
        <name>Fe(2+)</name>
        <dbReference type="ChEBI" id="CHEBI:29033"/>
    </cofactor>
</comment>
<dbReference type="Proteomes" id="UP000010366">
    <property type="component" value="Chromosome"/>
</dbReference>
<sequence length="793" mass="90099">MTEHQTAASANGTVNFTPYSAIGTNLDDVRKRRREHDPTPLNLQVCWYVTPEIAAKLEAPEVLARSSVDAQPIYGRLLTFDRETLTQLREHLPDRIQSQIPATWHLPADLWGYAFFACPLPPVTTFSADQYARGDRMVLNGDGMLYRLGFEHGRAILKTRMMKTPCYYADLAAQLVPKFDKIGYRFLDGGMVRHSLLLGTRNQMNTAFLATKEHLLATFDAARPHIIDPDSLELLEPIGAASNWQGLAPKQPAWLTQVFQPYSNPAHPVCDHLQCADTSAGEFITANYSAGLSLLSAIDRFRRWYKGKLGRDGVILKNPWGAFTSIVRYRFDSQTFEKWRLVLPNGEPVIIQQAIHQMALTEDYIIVGDIAFKIELSQIFAPFLFGAIRKYSVKIGYWLSLTFLQLIQPIPYASLYIVKRADLDRPIPPGEMPTLTAVKIILPREVSHFVTDYRNPDGKITLMSAHNGGWDVTEWIGEYDESVNIDCEKTPVITKGIEMLAGVNNRLPSVPPQKCLRKEFRGFQPSPVDLNSVARYTIDAKTGAVLQAQFLSDIGDNPSKCNTWSVSVNTHRNLNRDSQLETGEKITSLYWMGWGFTWETIPKRIYRAYRDRDNRVISIEGLPQSDLPATLLRLDTERMEIADSFEFPIGYLARSPQFIPSQEPLPTGKDPATHGYIVCVIMSDAEPDNRHTIAKDEIWIFHADDFKGKPIYRLSHPDINLGLTIHSTWIPTIQFGKYAEAERQAMRKNTLDRDFNPVVRAKIFPHTKTLFRDVVYPHYIKQTTEAELIDLWK</sequence>
<comment type="similarity">
    <text evidence="2">Belongs to the carotenoid oxygenase family.</text>
</comment>
<dbReference type="EMBL" id="CP003600">
    <property type="protein sequence ID" value="AFY95833.1"/>
    <property type="molecule type" value="Genomic_DNA"/>
</dbReference>
<dbReference type="InterPro" id="IPR004294">
    <property type="entry name" value="Carotenoid_Oase"/>
</dbReference>
<dbReference type="PANTHER" id="PTHR10543:SF89">
    <property type="entry name" value="CAROTENOID 9,10(9',10')-CLEAVAGE DIOXYGENASE 1"/>
    <property type="match status" value="1"/>
</dbReference>
<evidence type="ECO:0000256" key="5">
    <source>
        <dbReference type="ARBA" id="ARBA00023004"/>
    </source>
</evidence>
<protein>
    <submittedName>
        <fullName evidence="6">Lignostilbene-alpha,beta-dioxygenase-like enzyme</fullName>
    </submittedName>
</protein>
<dbReference type="PANTHER" id="PTHR10543">
    <property type="entry name" value="BETA-CAROTENE DIOXYGENASE"/>
    <property type="match status" value="1"/>
</dbReference>
<proteinExistence type="inferred from homology"/>
<dbReference type="STRING" id="1173020.Cha6605_4924"/>
<keyword evidence="7" id="KW-1185">Reference proteome</keyword>
<dbReference type="GO" id="GO:0046872">
    <property type="term" value="F:metal ion binding"/>
    <property type="evidence" value="ECO:0007669"/>
    <property type="project" value="UniProtKB-KW"/>
</dbReference>
<evidence type="ECO:0000256" key="2">
    <source>
        <dbReference type="ARBA" id="ARBA00006787"/>
    </source>
</evidence>
<evidence type="ECO:0000256" key="4">
    <source>
        <dbReference type="ARBA" id="ARBA00023002"/>
    </source>
</evidence>
<dbReference type="AlphaFoldDB" id="K9UMG2"/>
<evidence type="ECO:0000313" key="6">
    <source>
        <dbReference type="EMBL" id="AFY95833.1"/>
    </source>
</evidence>
<dbReference type="OrthoDB" id="972944at2"/>
<keyword evidence="4" id="KW-0560">Oxidoreductase</keyword>
<keyword evidence="3" id="KW-0479">Metal-binding</keyword>